<name>A0A9Q7JZR7_9ENTR</name>
<dbReference type="RefSeq" id="WP_126817255.1">
    <property type="nucleotide sequence ID" value="NZ_JAJHUL010000018.1"/>
</dbReference>
<feature type="region of interest" description="Disordered" evidence="1">
    <location>
        <begin position="108"/>
        <end position="135"/>
    </location>
</feature>
<sequence>MKYVVSGGATLSFGDGSKFELSQGIHDGSSFPKEVKDHWAFKAYARALDESELAQEQASEDLAASLVLLADENNTLKAQLAVNDKTITEQGNEITDLKAQLAAALAATSGNADATGNTDSTGGDAKNAKKQQASN</sequence>
<gene>
    <name evidence="2" type="ORF">EKN29_20250</name>
</gene>
<dbReference type="AlphaFoldDB" id="A0A9Q7JZR7"/>
<accession>A0A9Q7JZR7</accession>
<reference evidence="2 3" key="1">
    <citation type="submission" date="2018-12" db="EMBL/GenBank/DDBJ databases">
        <title>The Batch Genome Submission of Enterobacter spp. strains.</title>
        <authorList>
            <person name="Wei L."/>
            <person name="Wu W."/>
            <person name="Lin J."/>
            <person name="Zhang X."/>
            <person name="Feng Y."/>
            <person name="Zong Z."/>
        </authorList>
    </citation>
    <scope>NUCLEOTIDE SEQUENCE [LARGE SCALE GENOMIC DNA]</scope>
    <source>
        <strain evidence="2 3">SCEM020047</strain>
    </source>
</reference>
<evidence type="ECO:0000256" key="1">
    <source>
        <dbReference type="SAM" id="MobiDB-lite"/>
    </source>
</evidence>
<dbReference type="Proteomes" id="UP000282263">
    <property type="component" value="Unassembled WGS sequence"/>
</dbReference>
<evidence type="ECO:0000313" key="3">
    <source>
        <dbReference type="Proteomes" id="UP000282263"/>
    </source>
</evidence>
<evidence type="ECO:0000313" key="2">
    <source>
        <dbReference type="EMBL" id="RTQ22054.1"/>
    </source>
</evidence>
<organism evidence="2 3">
    <name type="scientific">Enterobacter mori</name>
    <dbReference type="NCBI Taxonomy" id="539813"/>
    <lineage>
        <taxon>Bacteria</taxon>
        <taxon>Pseudomonadati</taxon>
        <taxon>Pseudomonadota</taxon>
        <taxon>Gammaproteobacteria</taxon>
        <taxon>Enterobacterales</taxon>
        <taxon>Enterobacteriaceae</taxon>
        <taxon>Enterobacter</taxon>
    </lineage>
</organism>
<proteinExistence type="predicted"/>
<protein>
    <submittedName>
        <fullName evidence="2">Uncharacterized protein</fullName>
    </submittedName>
</protein>
<dbReference type="EMBL" id="RXPP01000026">
    <property type="protein sequence ID" value="RTQ22054.1"/>
    <property type="molecule type" value="Genomic_DNA"/>
</dbReference>
<comment type="caution">
    <text evidence="2">The sequence shown here is derived from an EMBL/GenBank/DDBJ whole genome shotgun (WGS) entry which is preliminary data.</text>
</comment>